<keyword evidence="1" id="KW-0472">Membrane</keyword>
<name>D7MLW2_ARALL</name>
<feature type="transmembrane region" description="Helical" evidence="1">
    <location>
        <begin position="43"/>
        <end position="67"/>
    </location>
</feature>
<feature type="transmembrane region" description="Helical" evidence="1">
    <location>
        <begin position="107"/>
        <end position="126"/>
    </location>
</feature>
<proteinExistence type="predicted"/>
<dbReference type="Gramene" id="scaffold_802902.1">
    <property type="protein sequence ID" value="scaffold_802902.1"/>
    <property type="gene ID" value="scaffold_802902.1"/>
</dbReference>
<keyword evidence="3" id="KW-1185">Reference proteome</keyword>
<evidence type="ECO:0000313" key="3">
    <source>
        <dbReference type="Proteomes" id="UP000008694"/>
    </source>
</evidence>
<keyword evidence="1" id="KW-1133">Transmembrane helix</keyword>
<dbReference type="HOGENOM" id="CLU_1654540_0_0_1"/>
<reference evidence="3" key="1">
    <citation type="journal article" date="2011" name="Nat. Genet.">
        <title>The Arabidopsis lyrata genome sequence and the basis of rapid genome size change.</title>
        <authorList>
            <person name="Hu T.T."/>
            <person name="Pattyn P."/>
            <person name="Bakker E.G."/>
            <person name="Cao J."/>
            <person name="Cheng J.-F."/>
            <person name="Clark R.M."/>
            <person name="Fahlgren N."/>
            <person name="Fawcett J.A."/>
            <person name="Grimwood J."/>
            <person name="Gundlach H."/>
            <person name="Haberer G."/>
            <person name="Hollister J.D."/>
            <person name="Ossowski S."/>
            <person name="Ottilar R.P."/>
            <person name="Salamov A.A."/>
            <person name="Schneeberger K."/>
            <person name="Spannagl M."/>
            <person name="Wang X."/>
            <person name="Yang L."/>
            <person name="Nasrallah M.E."/>
            <person name="Bergelson J."/>
            <person name="Carrington J.C."/>
            <person name="Gaut B.S."/>
            <person name="Schmutz J."/>
            <person name="Mayer K.F.X."/>
            <person name="Van de Peer Y."/>
            <person name="Grigoriev I.V."/>
            <person name="Nordborg M."/>
            <person name="Weigel D."/>
            <person name="Guo Y.-L."/>
        </authorList>
    </citation>
    <scope>NUCLEOTIDE SEQUENCE [LARGE SCALE GENOMIC DNA]</scope>
    <source>
        <strain evidence="3">cv. MN47</strain>
    </source>
</reference>
<accession>D7MLW2</accession>
<dbReference type="AlphaFoldDB" id="D7MLW2"/>
<dbReference type="EMBL" id="GL348720">
    <property type="protein sequence ID" value="EFH42748.1"/>
    <property type="molecule type" value="Genomic_DNA"/>
</dbReference>
<gene>
    <name evidence="2" type="ORF">ARALYDRAFT_919502</name>
</gene>
<sequence>MAEAALAFQAQREEDVINFVKYIVGGVMAVPVSVALQGTIQSFWITILIFVGVGFGVFIQTFLDYALKCKDFWTCMSEATYAVVIFVYGGFFPLIAGVLVPERIGRIITEVVVTGVVTWAAMKYLAEELPKRSLKIQPAFLWLIIMVSIAIIVGLGDLCQ</sequence>
<evidence type="ECO:0000256" key="1">
    <source>
        <dbReference type="SAM" id="Phobius"/>
    </source>
</evidence>
<dbReference type="Proteomes" id="UP000008694">
    <property type="component" value="Unassembled WGS sequence"/>
</dbReference>
<feature type="transmembrane region" description="Helical" evidence="1">
    <location>
        <begin position="19"/>
        <end position="37"/>
    </location>
</feature>
<feature type="transmembrane region" description="Helical" evidence="1">
    <location>
        <begin position="138"/>
        <end position="156"/>
    </location>
</feature>
<keyword evidence="1" id="KW-0812">Transmembrane</keyword>
<protein>
    <submittedName>
        <fullName evidence="2">Predicted protein</fullName>
    </submittedName>
</protein>
<evidence type="ECO:0000313" key="2">
    <source>
        <dbReference type="EMBL" id="EFH42748.1"/>
    </source>
</evidence>
<feature type="transmembrane region" description="Helical" evidence="1">
    <location>
        <begin position="79"/>
        <end position="101"/>
    </location>
</feature>
<organism evidence="3">
    <name type="scientific">Arabidopsis lyrata subsp. lyrata</name>
    <name type="common">Lyre-leaved rock-cress</name>
    <dbReference type="NCBI Taxonomy" id="81972"/>
    <lineage>
        <taxon>Eukaryota</taxon>
        <taxon>Viridiplantae</taxon>
        <taxon>Streptophyta</taxon>
        <taxon>Embryophyta</taxon>
        <taxon>Tracheophyta</taxon>
        <taxon>Spermatophyta</taxon>
        <taxon>Magnoliopsida</taxon>
        <taxon>eudicotyledons</taxon>
        <taxon>Gunneridae</taxon>
        <taxon>Pentapetalae</taxon>
        <taxon>rosids</taxon>
        <taxon>malvids</taxon>
        <taxon>Brassicales</taxon>
        <taxon>Brassicaceae</taxon>
        <taxon>Camelineae</taxon>
        <taxon>Arabidopsis</taxon>
    </lineage>
</organism>